<dbReference type="KEGG" id="var:108333696"/>
<accession>A0A0L9TMH9</accession>
<dbReference type="OMA" id="STMVYVF"/>
<dbReference type="EMBL" id="CM003371">
    <property type="protein sequence ID" value="KOM31765.1"/>
    <property type="molecule type" value="Genomic_DNA"/>
</dbReference>
<name>A0A0L9TMH9_PHAAN</name>
<gene>
    <name evidence="1" type="ORF">LR48_Vigan01g132000</name>
</gene>
<sequence>MCISVFIWQAHPKYPFLILCNRDQNYSRPTYPLAWWWGEETILGGKDGLGGGTWLGSTRNGRIAFLTNFREVGTLPHPKTRGELPLLFLQSNKSPQEFAEEVVREAHQYNGFNLVVADISTSTMVYVFNRPDRDNPSFSLVTPGIHVLANASLDAPWAKAKRMRQSFEELIEEYGESDLPIKEMVEKLMTNRVKDEEWMLPGVQPREREHPLSAIFVETELPSGLYGTRSSSALLVKSNQEVTFYEKYLDLNQDPKQWKDKMVTYKINER</sequence>
<evidence type="ECO:0000313" key="1">
    <source>
        <dbReference type="EMBL" id="KOM31765.1"/>
    </source>
</evidence>
<evidence type="ECO:0000313" key="2">
    <source>
        <dbReference type="Proteomes" id="UP000053144"/>
    </source>
</evidence>
<dbReference type="PANTHER" id="PTHR17985">
    <property type="entry name" value="SER/THR-RICH PROTEIN T10 IN DGCR REGION"/>
    <property type="match status" value="1"/>
</dbReference>
<dbReference type="OrthoDB" id="191601at2759"/>
<protein>
    <submittedName>
        <fullName evidence="1">Uncharacterized protein</fullName>
    </submittedName>
</protein>
<dbReference type="PANTHER" id="PTHR17985:SF16">
    <property type="entry name" value="TRANSPORT_GOLGI ORGANIZATION-LIKE PROTEIN (DUF833)"/>
    <property type="match status" value="1"/>
</dbReference>
<proteinExistence type="predicted"/>
<dbReference type="AlphaFoldDB" id="A0A0L9TMH9"/>
<dbReference type="Pfam" id="PF05742">
    <property type="entry name" value="TANGO2"/>
    <property type="match status" value="1"/>
</dbReference>
<dbReference type="InterPro" id="IPR008551">
    <property type="entry name" value="TANGO2"/>
</dbReference>
<reference evidence="2" key="1">
    <citation type="journal article" date="2015" name="Proc. Natl. Acad. Sci. U.S.A.">
        <title>Genome sequencing of adzuki bean (Vigna angularis) provides insight into high starch and low fat accumulation and domestication.</title>
        <authorList>
            <person name="Yang K."/>
            <person name="Tian Z."/>
            <person name="Chen C."/>
            <person name="Luo L."/>
            <person name="Zhao B."/>
            <person name="Wang Z."/>
            <person name="Yu L."/>
            <person name="Li Y."/>
            <person name="Sun Y."/>
            <person name="Li W."/>
            <person name="Chen Y."/>
            <person name="Li Y."/>
            <person name="Zhang Y."/>
            <person name="Ai D."/>
            <person name="Zhao J."/>
            <person name="Shang C."/>
            <person name="Ma Y."/>
            <person name="Wu B."/>
            <person name="Wang M."/>
            <person name="Gao L."/>
            <person name="Sun D."/>
            <person name="Zhang P."/>
            <person name="Guo F."/>
            <person name="Wang W."/>
            <person name="Li Y."/>
            <person name="Wang J."/>
            <person name="Varshney R.K."/>
            <person name="Wang J."/>
            <person name="Ling H.Q."/>
            <person name="Wan P."/>
        </authorList>
    </citation>
    <scope>NUCLEOTIDE SEQUENCE</scope>
    <source>
        <strain evidence="2">cv. Jingnong 6</strain>
    </source>
</reference>
<organism evidence="1 2">
    <name type="scientific">Phaseolus angularis</name>
    <name type="common">Azuki bean</name>
    <name type="synonym">Vigna angularis</name>
    <dbReference type="NCBI Taxonomy" id="3914"/>
    <lineage>
        <taxon>Eukaryota</taxon>
        <taxon>Viridiplantae</taxon>
        <taxon>Streptophyta</taxon>
        <taxon>Embryophyta</taxon>
        <taxon>Tracheophyta</taxon>
        <taxon>Spermatophyta</taxon>
        <taxon>Magnoliopsida</taxon>
        <taxon>eudicotyledons</taxon>
        <taxon>Gunneridae</taxon>
        <taxon>Pentapetalae</taxon>
        <taxon>rosids</taxon>
        <taxon>fabids</taxon>
        <taxon>Fabales</taxon>
        <taxon>Fabaceae</taxon>
        <taxon>Papilionoideae</taxon>
        <taxon>50 kb inversion clade</taxon>
        <taxon>NPAAA clade</taxon>
        <taxon>indigoferoid/millettioid clade</taxon>
        <taxon>Phaseoleae</taxon>
        <taxon>Vigna</taxon>
    </lineage>
</organism>
<dbReference type="Proteomes" id="UP000053144">
    <property type="component" value="Chromosome 1"/>
</dbReference>
<dbReference type="Gramene" id="KOM31765">
    <property type="protein sequence ID" value="KOM31765"/>
    <property type="gene ID" value="LR48_Vigan01g132000"/>
</dbReference>